<dbReference type="Proteomes" id="UP000235584">
    <property type="component" value="Chromosome"/>
</dbReference>
<keyword evidence="2" id="KW-1185">Reference proteome</keyword>
<evidence type="ECO:0000313" key="2">
    <source>
        <dbReference type="Proteomes" id="UP000235584"/>
    </source>
</evidence>
<protein>
    <submittedName>
        <fullName evidence="1">Uncharacterized protein</fullName>
    </submittedName>
</protein>
<gene>
    <name evidence="1" type="ORF">C0V70_18230</name>
</gene>
<proteinExistence type="predicted"/>
<reference evidence="1 2" key="1">
    <citation type="submission" date="2018-01" db="EMBL/GenBank/DDBJ databases">
        <title>Complete genome sequence of Bacteriovorax stolpii DSM12778.</title>
        <authorList>
            <person name="Tang B."/>
            <person name="Chang J."/>
        </authorList>
    </citation>
    <scope>NUCLEOTIDE SEQUENCE [LARGE SCALE GENOMIC DNA]</scope>
    <source>
        <strain evidence="1 2">DSM 12778</strain>
    </source>
</reference>
<organism evidence="1 2">
    <name type="scientific">Bacteriovorax stolpii</name>
    <name type="common">Bdellovibrio stolpii</name>
    <dbReference type="NCBI Taxonomy" id="960"/>
    <lineage>
        <taxon>Bacteria</taxon>
        <taxon>Pseudomonadati</taxon>
        <taxon>Bdellovibrionota</taxon>
        <taxon>Bacteriovoracia</taxon>
        <taxon>Bacteriovoracales</taxon>
        <taxon>Bacteriovoracaceae</taxon>
        <taxon>Bacteriovorax</taxon>
    </lineage>
</organism>
<accession>A0A2K9NWX4</accession>
<sequence>MLVLMIIAAVFFYFALGALFIHWAYSKSGKVYPGKVIALHRKQNSPRTHPNGYHGFYYCPVVEYKFSDKEKVIFIGGGNAEIKHTIGQKVDVLVLNGCRENVILRDNTYLIFGLVFLLFAILDFAIYIKFTSFTFGLISSVIIFGILPSALYLFLRFKSQYSLKALLKNSNLVTMEQLKTMNIIWQASEAGSLKERSFKTGMMVCQVFMFICLAGFFMTWKGLSPESVFSAKLFLTGKMAWNDLQNSTQRALVILGCILYAAAMLVFSMVRLNRKRKKTQITSIDS</sequence>
<name>A0A2K9NWX4_BACTC</name>
<evidence type="ECO:0000313" key="1">
    <source>
        <dbReference type="EMBL" id="AUO00007.1"/>
    </source>
</evidence>
<dbReference type="EMBL" id="CP025704">
    <property type="protein sequence ID" value="AUO00007.1"/>
    <property type="molecule type" value="Genomic_DNA"/>
</dbReference>
<dbReference type="AlphaFoldDB" id="A0A2K9NWX4"/>
<dbReference type="KEGG" id="bsto:C0V70_18230"/>
<dbReference type="RefSeq" id="WP_102245294.1">
    <property type="nucleotide sequence ID" value="NZ_CP025704.1"/>
</dbReference>